<protein>
    <submittedName>
        <fullName evidence="1">Uncharacterized protein</fullName>
    </submittedName>
</protein>
<dbReference type="Proteomes" id="UP000601435">
    <property type="component" value="Unassembled WGS sequence"/>
</dbReference>
<feature type="non-terminal residue" evidence="1">
    <location>
        <position position="77"/>
    </location>
</feature>
<accession>A0A813AQY9</accession>
<reference evidence="1" key="1">
    <citation type="submission" date="2021-02" db="EMBL/GenBank/DDBJ databases">
        <authorList>
            <person name="Dougan E. K."/>
            <person name="Rhodes N."/>
            <person name="Thang M."/>
            <person name="Chan C."/>
        </authorList>
    </citation>
    <scope>NUCLEOTIDE SEQUENCE</scope>
</reference>
<sequence length="77" mass="8773">ATVQEPLWQSFAAETMILLACRARLESQGSSITGVTEKTELILMLEQLLRQSLEMRFTSRAWLCFALKDRLQSDVLV</sequence>
<proteinExistence type="predicted"/>
<evidence type="ECO:0000313" key="1">
    <source>
        <dbReference type="EMBL" id="CAE7877761.1"/>
    </source>
</evidence>
<evidence type="ECO:0000313" key="2">
    <source>
        <dbReference type="Proteomes" id="UP000601435"/>
    </source>
</evidence>
<dbReference type="EMBL" id="CAJNJA010062897">
    <property type="protein sequence ID" value="CAE7877761.1"/>
    <property type="molecule type" value="Genomic_DNA"/>
</dbReference>
<comment type="caution">
    <text evidence="1">The sequence shown here is derived from an EMBL/GenBank/DDBJ whole genome shotgun (WGS) entry which is preliminary data.</text>
</comment>
<dbReference type="AlphaFoldDB" id="A0A813AQY9"/>
<organism evidence="1 2">
    <name type="scientific">Symbiodinium necroappetens</name>
    <dbReference type="NCBI Taxonomy" id="1628268"/>
    <lineage>
        <taxon>Eukaryota</taxon>
        <taxon>Sar</taxon>
        <taxon>Alveolata</taxon>
        <taxon>Dinophyceae</taxon>
        <taxon>Suessiales</taxon>
        <taxon>Symbiodiniaceae</taxon>
        <taxon>Symbiodinium</taxon>
    </lineage>
</organism>
<gene>
    <name evidence="1" type="ORF">SNEC2469_LOCUS28687</name>
</gene>
<keyword evidence="2" id="KW-1185">Reference proteome</keyword>
<name>A0A813AQY9_9DINO</name>